<dbReference type="EMBL" id="LUWI01000005">
    <property type="protein sequence ID" value="KZU08698.1"/>
    <property type="molecule type" value="Genomic_DNA"/>
</dbReference>
<gene>
    <name evidence="5" type="ORF">JH395_01205</name>
    <name evidence="2" type="ORF">Lp19_1757</name>
    <name evidence="4" type="ORF">LPJSA22_00270</name>
    <name evidence="3" type="ORF">NAB2_0258</name>
    <name evidence="1" type="ORF">Nizo2260_0351</name>
</gene>
<organism evidence="4 9">
    <name type="scientific">Lactiplantibacillus plantarum</name>
    <name type="common">Lactobacillus plantarum</name>
    <dbReference type="NCBI Taxonomy" id="1590"/>
    <lineage>
        <taxon>Bacteria</taxon>
        <taxon>Bacillati</taxon>
        <taxon>Bacillota</taxon>
        <taxon>Bacilli</taxon>
        <taxon>Lactobacillales</taxon>
        <taxon>Lactobacillaceae</taxon>
        <taxon>Lactiplantibacillus</taxon>
    </lineage>
</organism>
<evidence type="ECO:0000313" key="7">
    <source>
        <dbReference type="Proteomes" id="UP000076882"/>
    </source>
</evidence>
<evidence type="ECO:0000313" key="3">
    <source>
        <dbReference type="EMBL" id="KZV06188.1"/>
    </source>
</evidence>
<dbReference type="GeneID" id="89668000"/>
<dbReference type="Proteomes" id="UP000076872">
    <property type="component" value="Unassembled WGS sequence"/>
</dbReference>
<dbReference type="AlphaFoldDB" id="A0A0G9FD96"/>
<sequence>METGILKQIDLTTTTERYFFVQVQRLADYVWIRSVQNFKPLELTVRVSDLQVNKHQAVADRGNIKYEFNDDTGGLVTQLAGWVH</sequence>
<evidence type="ECO:0000313" key="1">
    <source>
        <dbReference type="EMBL" id="KZU08698.1"/>
    </source>
</evidence>
<dbReference type="Proteomes" id="UP000076882">
    <property type="component" value="Unassembled WGS sequence"/>
</dbReference>
<reference evidence="4 9" key="2">
    <citation type="submission" date="2016-08" db="EMBL/GenBank/DDBJ databases">
        <title>Genome sequencing of Lactobacillus plantarum JSA22, isolated from fermented soybean paste.</title>
        <authorList>
            <person name="Choi H.S."/>
        </authorList>
    </citation>
    <scope>NUCLEOTIDE SEQUENCE [LARGE SCALE GENOMIC DNA]</scope>
    <source>
        <strain evidence="4 9">JSA22</strain>
    </source>
</reference>
<protein>
    <submittedName>
        <fullName evidence="4">Uncharacterized protein</fullName>
    </submittedName>
</protein>
<dbReference type="EMBL" id="LUXM01000028">
    <property type="protein sequence ID" value="KZU94968.1"/>
    <property type="molecule type" value="Genomic_DNA"/>
</dbReference>
<evidence type="ECO:0000313" key="4">
    <source>
        <dbReference type="EMBL" id="ODO60337.1"/>
    </source>
</evidence>
<dbReference type="EMBL" id="CP066817">
    <property type="protein sequence ID" value="QQM61199.1"/>
    <property type="molecule type" value="Genomic_DNA"/>
</dbReference>
<evidence type="ECO:0000313" key="9">
    <source>
        <dbReference type="Proteomes" id="UP000094892"/>
    </source>
</evidence>
<dbReference type="KEGG" id="lpb:SH83_01235"/>
<dbReference type="Proteomes" id="UP000094892">
    <property type="component" value="Unassembled WGS sequence"/>
</dbReference>
<accession>A0A0G9FD96</accession>
<dbReference type="Proteomes" id="UP000595466">
    <property type="component" value="Chromosome"/>
</dbReference>
<dbReference type="RefSeq" id="WP_003641863.1">
    <property type="nucleotide sequence ID" value="NZ_AP018405.1"/>
</dbReference>
<evidence type="ECO:0000313" key="5">
    <source>
        <dbReference type="EMBL" id="QQM61199.1"/>
    </source>
</evidence>
<evidence type="ECO:0000313" key="10">
    <source>
        <dbReference type="Proteomes" id="UP000595466"/>
    </source>
</evidence>
<evidence type="ECO:0000313" key="2">
    <source>
        <dbReference type="EMBL" id="KZU94968.1"/>
    </source>
</evidence>
<name>A0A0G9FD96_LACPN</name>
<dbReference type="EMBL" id="LUXO01000006">
    <property type="protein sequence ID" value="KZV06188.1"/>
    <property type="molecule type" value="Genomic_DNA"/>
</dbReference>
<evidence type="ECO:0000313" key="6">
    <source>
        <dbReference type="Proteomes" id="UP000076872"/>
    </source>
</evidence>
<reference evidence="6 7" key="1">
    <citation type="submission" date="2016-03" db="EMBL/GenBank/DDBJ databases">
        <title>Comparative genomics of 54 Lactobacillus plantarum strains reveals genomic uncoupling from niche constraints.</title>
        <authorList>
            <person name="Martino M.E."/>
        </authorList>
    </citation>
    <scope>NUCLEOTIDE SEQUENCE [LARGE SCALE GENOMIC DNA]</scope>
    <source>
        <strain evidence="2 7">19.1</strain>
        <strain evidence="3 6">NAB2</strain>
        <strain evidence="1 8">Nizo2260</strain>
    </source>
</reference>
<evidence type="ECO:0000313" key="8">
    <source>
        <dbReference type="Proteomes" id="UP000076989"/>
    </source>
</evidence>
<dbReference type="EMBL" id="MCOL01000001">
    <property type="protein sequence ID" value="ODO60337.1"/>
    <property type="molecule type" value="Genomic_DNA"/>
</dbReference>
<proteinExistence type="predicted"/>
<dbReference type="PATRIC" id="fig|1590.142.peg.268"/>
<dbReference type="Proteomes" id="UP000076989">
    <property type="component" value="Unassembled WGS sequence"/>
</dbReference>
<reference evidence="5 10" key="3">
    <citation type="submission" date="2020-12" db="EMBL/GenBank/DDBJ databases">
        <title>Whole genome sequencing of Lactobacillus plantarum PC518.</title>
        <authorList>
            <person name="Guo Q."/>
        </authorList>
    </citation>
    <scope>NUCLEOTIDE SEQUENCE [LARGE SCALE GENOMIC DNA]</scope>
    <source>
        <strain evidence="5 10">PC518</strain>
    </source>
</reference>